<organism evidence="3 4">
    <name type="scientific">Ignelater luminosus</name>
    <name type="common">Cucubano</name>
    <name type="synonym">Pyrophorus luminosus</name>
    <dbReference type="NCBI Taxonomy" id="2038154"/>
    <lineage>
        <taxon>Eukaryota</taxon>
        <taxon>Metazoa</taxon>
        <taxon>Ecdysozoa</taxon>
        <taxon>Arthropoda</taxon>
        <taxon>Hexapoda</taxon>
        <taxon>Insecta</taxon>
        <taxon>Pterygota</taxon>
        <taxon>Neoptera</taxon>
        <taxon>Endopterygota</taxon>
        <taxon>Coleoptera</taxon>
        <taxon>Polyphaga</taxon>
        <taxon>Elateriformia</taxon>
        <taxon>Elateroidea</taxon>
        <taxon>Elateridae</taxon>
        <taxon>Agrypninae</taxon>
        <taxon>Pyrophorini</taxon>
        <taxon>Ignelater</taxon>
    </lineage>
</organism>
<comment type="subcellular location">
    <subcellularLocation>
        <location evidence="1">Nucleus</location>
    </subcellularLocation>
</comment>
<keyword evidence="4" id="KW-1185">Reference proteome</keyword>
<evidence type="ECO:0000259" key="2">
    <source>
        <dbReference type="Pfam" id="PF05225"/>
    </source>
</evidence>
<dbReference type="EMBL" id="VTPC01090599">
    <property type="protein sequence ID" value="KAF2882644.1"/>
    <property type="molecule type" value="Genomic_DNA"/>
</dbReference>
<dbReference type="Proteomes" id="UP000801492">
    <property type="component" value="Unassembled WGS sequence"/>
</dbReference>
<proteinExistence type="predicted"/>
<reference evidence="3" key="1">
    <citation type="submission" date="2019-08" db="EMBL/GenBank/DDBJ databases">
        <title>The genome of the North American firefly Photinus pyralis.</title>
        <authorList>
            <consortium name="Photinus pyralis genome working group"/>
            <person name="Fallon T.R."/>
            <person name="Sander Lower S.E."/>
            <person name="Weng J.-K."/>
        </authorList>
    </citation>
    <scope>NUCLEOTIDE SEQUENCE</scope>
    <source>
        <strain evidence="3">TRF0915ILg1</strain>
        <tissue evidence="3">Whole body</tissue>
    </source>
</reference>
<dbReference type="OrthoDB" id="7447812at2759"/>
<dbReference type="Pfam" id="PF05225">
    <property type="entry name" value="HTH_psq"/>
    <property type="match status" value="1"/>
</dbReference>
<evidence type="ECO:0000313" key="3">
    <source>
        <dbReference type="EMBL" id="KAF2882644.1"/>
    </source>
</evidence>
<sequence>MSFGQGQLTQENMRIAADKVLAKQVTIRKAAEIYNVPYTNLQRRVTFSRSVVKNRGGQQTMDRDTEIKLANRLTYLAGRGFGITPKAVRKYVKLSNL</sequence>
<dbReference type="GO" id="GO:0005634">
    <property type="term" value="C:nucleus"/>
    <property type="evidence" value="ECO:0007669"/>
    <property type="project" value="UniProtKB-SubCell"/>
</dbReference>
<dbReference type="Gene3D" id="1.10.10.60">
    <property type="entry name" value="Homeodomain-like"/>
    <property type="match status" value="1"/>
</dbReference>
<dbReference type="InterPro" id="IPR009057">
    <property type="entry name" value="Homeodomain-like_sf"/>
</dbReference>
<gene>
    <name evidence="3" type="ORF">ILUMI_23543</name>
</gene>
<evidence type="ECO:0000256" key="1">
    <source>
        <dbReference type="ARBA" id="ARBA00004123"/>
    </source>
</evidence>
<comment type="caution">
    <text evidence="3">The sequence shown here is derived from an EMBL/GenBank/DDBJ whole genome shotgun (WGS) entry which is preliminary data.</text>
</comment>
<name>A0A8K0G1T6_IGNLU</name>
<dbReference type="InterPro" id="IPR007889">
    <property type="entry name" value="HTH_Psq"/>
</dbReference>
<accession>A0A8K0G1T6</accession>
<dbReference type="AlphaFoldDB" id="A0A8K0G1T6"/>
<dbReference type="GO" id="GO:0003677">
    <property type="term" value="F:DNA binding"/>
    <property type="evidence" value="ECO:0007669"/>
    <property type="project" value="InterPro"/>
</dbReference>
<feature type="domain" description="HTH psq-type" evidence="2">
    <location>
        <begin position="10"/>
        <end position="45"/>
    </location>
</feature>
<protein>
    <recommendedName>
        <fullName evidence="2">HTH psq-type domain-containing protein</fullName>
    </recommendedName>
</protein>
<evidence type="ECO:0000313" key="4">
    <source>
        <dbReference type="Proteomes" id="UP000801492"/>
    </source>
</evidence>
<dbReference type="SUPFAM" id="SSF46689">
    <property type="entry name" value="Homeodomain-like"/>
    <property type="match status" value="1"/>
</dbReference>